<name>A0ABW2RJD7_9BACL</name>
<keyword evidence="10" id="KW-1185">Reference proteome</keyword>
<dbReference type="Gene3D" id="3.30.70.360">
    <property type="match status" value="1"/>
</dbReference>
<evidence type="ECO:0000256" key="4">
    <source>
        <dbReference type="ARBA" id="ARBA00022801"/>
    </source>
</evidence>
<proteinExistence type="inferred from homology"/>
<keyword evidence="3" id="KW-0479">Metal-binding</keyword>
<dbReference type="PIRSF" id="PIRSF001123">
    <property type="entry name" value="PepA_GA"/>
    <property type="match status" value="1"/>
</dbReference>
<evidence type="ECO:0000256" key="3">
    <source>
        <dbReference type="ARBA" id="ARBA00022723"/>
    </source>
</evidence>
<dbReference type="EMBL" id="JBHTBW010000019">
    <property type="protein sequence ID" value="MFC7441023.1"/>
    <property type="molecule type" value="Genomic_DNA"/>
</dbReference>
<keyword evidence="6" id="KW-0482">Metalloprotease</keyword>
<protein>
    <submittedName>
        <fullName evidence="9">M20/M25/M40 family metallo-hydrolase</fullName>
    </submittedName>
</protein>
<evidence type="ECO:0000256" key="2">
    <source>
        <dbReference type="ARBA" id="ARBA00022670"/>
    </source>
</evidence>
<sequence>MVNKQRLIDEFIELVKTDSVTGDERAICDLLTQKLTELGLDVVEDGSAQLTGHGAGNLVATLKGTLDGAPNIYFTCHMDTVAPGNGIQPQINGDIIESDGTTILGADDKAGLAALLEGIRLLKEKQLPHGQIQLIITAGEESGLIGSRHLDMSLVDADFGFALDSDGEVGEIITAAPSQVKVLATIHGKAAHAGVNPEDGISAIQVASRAISKMRLGRIDEETTANIGRFQGGTASNVVPERVEILAEARSRNPLKLRKQVDSMVKAFHEAAEEFKAKAEVETQTLYPSFQFTEEDLVVQKAKEAVKRIGRTPRIGASGGGSDANVIAGHGIPTVNLGIGYQNIHTTKERMPIKELVKATELVVALIEESAKVEMITTGTSTLEN</sequence>
<dbReference type="NCBIfam" id="TIGR01883">
    <property type="entry name" value="PepT-like"/>
    <property type="match status" value="1"/>
</dbReference>
<dbReference type="PROSITE" id="PS00759">
    <property type="entry name" value="ARGE_DAPE_CPG2_2"/>
    <property type="match status" value="1"/>
</dbReference>
<dbReference type="Pfam" id="PF01546">
    <property type="entry name" value="Peptidase_M20"/>
    <property type="match status" value="1"/>
</dbReference>
<keyword evidence="5" id="KW-0862">Zinc</keyword>
<comment type="similarity">
    <text evidence="7">Belongs to the peptidase M42 family.</text>
</comment>
<dbReference type="SUPFAM" id="SSF55031">
    <property type="entry name" value="Bacterial exopeptidase dimerisation domain"/>
    <property type="match status" value="1"/>
</dbReference>
<dbReference type="Proteomes" id="UP001596500">
    <property type="component" value="Unassembled WGS sequence"/>
</dbReference>
<keyword evidence="4" id="KW-0378">Hydrolase</keyword>
<dbReference type="InterPro" id="IPR002933">
    <property type="entry name" value="Peptidase_M20"/>
</dbReference>
<evidence type="ECO:0000313" key="9">
    <source>
        <dbReference type="EMBL" id="MFC7441023.1"/>
    </source>
</evidence>
<dbReference type="InterPro" id="IPR011650">
    <property type="entry name" value="Peptidase_M20_dimer"/>
</dbReference>
<dbReference type="InterPro" id="IPR010162">
    <property type="entry name" value="PepT-like"/>
</dbReference>
<evidence type="ECO:0000313" key="10">
    <source>
        <dbReference type="Proteomes" id="UP001596500"/>
    </source>
</evidence>
<comment type="cofactor">
    <cofactor evidence="1">
        <name>Zn(2+)</name>
        <dbReference type="ChEBI" id="CHEBI:29105"/>
    </cofactor>
</comment>
<dbReference type="SUPFAM" id="SSF53187">
    <property type="entry name" value="Zn-dependent exopeptidases"/>
    <property type="match status" value="1"/>
</dbReference>
<evidence type="ECO:0000256" key="6">
    <source>
        <dbReference type="ARBA" id="ARBA00023049"/>
    </source>
</evidence>
<evidence type="ECO:0000256" key="1">
    <source>
        <dbReference type="ARBA" id="ARBA00001947"/>
    </source>
</evidence>
<dbReference type="InterPro" id="IPR001261">
    <property type="entry name" value="ArgE/DapE_CS"/>
</dbReference>
<comment type="caution">
    <text evidence="9">The sequence shown here is derived from an EMBL/GenBank/DDBJ whole genome shotgun (WGS) entry which is preliminary data.</text>
</comment>
<feature type="domain" description="Peptidase M20 dimerisation" evidence="8">
    <location>
        <begin position="184"/>
        <end position="271"/>
    </location>
</feature>
<evidence type="ECO:0000256" key="5">
    <source>
        <dbReference type="ARBA" id="ARBA00022833"/>
    </source>
</evidence>
<dbReference type="PANTHER" id="PTHR42994">
    <property type="entry name" value="PEPTIDASE T"/>
    <property type="match status" value="1"/>
</dbReference>
<dbReference type="InterPro" id="IPR036264">
    <property type="entry name" value="Bact_exopeptidase_dim_dom"/>
</dbReference>
<dbReference type="RefSeq" id="WP_379864299.1">
    <property type="nucleotide sequence ID" value="NZ_JBHTBW010000019.1"/>
</dbReference>
<dbReference type="PANTHER" id="PTHR42994:SF2">
    <property type="entry name" value="PEPTIDASE"/>
    <property type="match status" value="1"/>
</dbReference>
<keyword evidence="2" id="KW-0645">Protease</keyword>
<organism evidence="9 10">
    <name type="scientific">Laceyella putida</name>
    <dbReference type="NCBI Taxonomy" id="110101"/>
    <lineage>
        <taxon>Bacteria</taxon>
        <taxon>Bacillati</taxon>
        <taxon>Bacillota</taxon>
        <taxon>Bacilli</taxon>
        <taxon>Bacillales</taxon>
        <taxon>Thermoactinomycetaceae</taxon>
        <taxon>Laceyella</taxon>
    </lineage>
</organism>
<reference evidence="10" key="1">
    <citation type="journal article" date="2019" name="Int. J. Syst. Evol. Microbiol.">
        <title>The Global Catalogue of Microorganisms (GCM) 10K type strain sequencing project: providing services to taxonomists for standard genome sequencing and annotation.</title>
        <authorList>
            <consortium name="The Broad Institute Genomics Platform"/>
            <consortium name="The Broad Institute Genome Sequencing Center for Infectious Disease"/>
            <person name="Wu L."/>
            <person name="Ma J."/>
        </authorList>
    </citation>
    <scope>NUCLEOTIDE SEQUENCE [LARGE SCALE GENOMIC DNA]</scope>
    <source>
        <strain evidence="10">CGMCC 1.12942</strain>
    </source>
</reference>
<dbReference type="InterPro" id="IPR008007">
    <property type="entry name" value="Peptidase_M42"/>
</dbReference>
<accession>A0ABW2RJD7</accession>
<evidence type="ECO:0000259" key="8">
    <source>
        <dbReference type="Pfam" id="PF07687"/>
    </source>
</evidence>
<evidence type="ECO:0000256" key="7">
    <source>
        <dbReference type="PIRNR" id="PIRNR001123"/>
    </source>
</evidence>
<dbReference type="Pfam" id="PF07687">
    <property type="entry name" value="M20_dimer"/>
    <property type="match status" value="1"/>
</dbReference>
<gene>
    <name evidence="9" type="ORF">ACFQNG_07630</name>
</gene>
<dbReference type="Gene3D" id="3.40.630.10">
    <property type="entry name" value="Zn peptidases"/>
    <property type="match status" value="1"/>
</dbReference>